<comment type="subcellular location">
    <subcellularLocation>
        <location evidence="1">Secreted</location>
    </subcellularLocation>
</comment>
<dbReference type="InterPro" id="IPR017996">
    <property type="entry name" value="MRJP/yellow-related"/>
</dbReference>
<evidence type="ECO:0008006" key="7">
    <source>
        <dbReference type="Google" id="ProtNLM"/>
    </source>
</evidence>
<reference evidence="5 6" key="1">
    <citation type="submission" date="2023-04" db="EMBL/GenBank/DDBJ databases">
        <title>Genome of Basidiobolus ranarum AG-B5.</title>
        <authorList>
            <person name="Stajich J.E."/>
            <person name="Carter-House D."/>
            <person name="Gryganskyi A."/>
        </authorList>
    </citation>
    <scope>NUCLEOTIDE SEQUENCE [LARGE SCALE GENOMIC DNA]</scope>
    <source>
        <strain evidence="5 6">AG-B5</strain>
    </source>
</reference>
<keyword evidence="6" id="KW-1185">Reference proteome</keyword>
<gene>
    <name evidence="5" type="ORF">K7432_010116</name>
</gene>
<accession>A0ABR2VWS5</accession>
<comment type="similarity">
    <text evidence="2">Belongs to the major royal jelly protein family.</text>
</comment>
<name>A0ABR2VWS5_9FUNG</name>
<organism evidence="5 6">
    <name type="scientific">Basidiobolus ranarum</name>
    <dbReference type="NCBI Taxonomy" id="34480"/>
    <lineage>
        <taxon>Eukaryota</taxon>
        <taxon>Fungi</taxon>
        <taxon>Fungi incertae sedis</taxon>
        <taxon>Zoopagomycota</taxon>
        <taxon>Entomophthoromycotina</taxon>
        <taxon>Basidiobolomycetes</taxon>
        <taxon>Basidiobolales</taxon>
        <taxon>Basidiobolaceae</taxon>
        <taxon>Basidiobolus</taxon>
    </lineage>
</organism>
<dbReference type="Pfam" id="PF03022">
    <property type="entry name" value="MRJP"/>
    <property type="match status" value="1"/>
</dbReference>
<dbReference type="SUPFAM" id="SSF63829">
    <property type="entry name" value="Calcium-dependent phosphotriesterase"/>
    <property type="match status" value="1"/>
</dbReference>
<evidence type="ECO:0000256" key="1">
    <source>
        <dbReference type="ARBA" id="ARBA00004613"/>
    </source>
</evidence>
<dbReference type="InterPro" id="IPR011042">
    <property type="entry name" value="6-blade_b-propeller_TolB-like"/>
</dbReference>
<evidence type="ECO:0000256" key="3">
    <source>
        <dbReference type="ARBA" id="ARBA00022525"/>
    </source>
</evidence>
<proteinExistence type="inferred from homology"/>
<feature type="chain" id="PRO_5045516574" description="Major royal jelly protein" evidence="4">
    <location>
        <begin position="18"/>
        <end position="397"/>
    </location>
</feature>
<comment type="caution">
    <text evidence="5">The sequence shown here is derived from an EMBL/GenBank/DDBJ whole genome shotgun (WGS) entry which is preliminary data.</text>
</comment>
<protein>
    <recommendedName>
        <fullName evidence="7">Major royal jelly protein</fullName>
    </recommendedName>
</protein>
<dbReference type="PANTHER" id="PTHR10009">
    <property type="entry name" value="PROTEIN YELLOW-RELATED"/>
    <property type="match status" value="1"/>
</dbReference>
<dbReference type="PANTHER" id="PTHR10009:SF18">
    <property type="entry name" value="PROTEIN YELLOW-LIKE PROTEIN"/>
    <property type="match status" value="1"/>
</dbReference>
<keyword evidence="4" id="KW-0732">Signal</keyword>
<sequence>MQLKIFITALLPILVLGQKESQLASSINANSEAPLNTTATSVQASLPSGDLGRGGFRGYPLRKFYKQFPVGVAVSKGGRTFVSFPRWEQNKGNHIVELVNNREVAYPNKDMNDLTNPDAFNQIHTIVIDGYDRLWCLDTRKPTNGARPQSQHRFYVIDIKTNKIVRTYTFPPGVELPNSVMQDIRFDAKMKYGFITDTNEAGIVVLDLETGQSWRRLANHYSTLPMKSFVLTIEGVPLYPGGKHFAAASNGIAISADFETVYYAPLSSRSLYSVPVKSLIDTNMTDAQVGALVQTPLPDKGSATSGLATDSKGCIYLANLERNSITRYDPKTNKLELVARDPNLLWPDTLAISNGYLYATANQLHRRASFQNGPDARKAPYYLFQYAINEDAPKYLL</sequence>
<feature type="signal peptide" evidence="4">
    <location>
        <begin position="1"/>
        <end position="17"/>
    </location>
</feature>
<evidence type="ECO:0000256" key="4">
    <source>
        <dbReference type="SAM" id="SignalP"/>
    </source>
</evidence>
<dbReference type="Gene3D" id="2.120.10.30">
    <property type="entry name" value="TolB, C-terminal domain"/>
    <property type="match status" value="1"/>
</dbReference>
<keyword evidence="3" id="KW-0964">Secreted</keyword>
<dbReference type="Proteomes" id="UP001479436">
    <property type="component" value="Unassembled WGS sequence"/>
</dbReference>
<evidence type="ECO:0000256" key="2">
    <source>
        <dbReference type="ARBA" id="ARBA00009127"/>
    </source>
</evidence>
<evidence type="ECO:0000313" key="6">
    <source>
        <dbReference type="Proteomes" id="UP001479436"/>
    </source>
</evidence>
<dbReference type="EMBL" id="JASJQH010007548">
    <property type="protein sequence ID" value="KAK9704544.1"/>
    <property type="molecule type" value="Genomic_DNA"/>
</dbReference>
<evidence type="ECO:0000313" key="5">
    <source>
        <dbReference type="EMBL" id="KAK9704544.1"/>
    </source>
</evidence>